<reference evidence="16" key="1">
    <citation type="submission" date="2016-11" db="EMBL/GenBank/DDBJ databases">
        <title>Comparative effects of crude oil on the Antarctic and temperate congenic copepods Tigriopus kingsejongensis and Tigriopus japonicus.</title>
        <authorList>
            <person name="Lee J.-S."/>
        </authorList>
    </citation>
    <scope>NUCLEOTIDE SEQUENCE</scope>
</reference>
<accession>A0A2H4G1R9</accession>
<dbReference type="CDD" id="cd11056">
    <property type="entry name" value="CYP6-like"/>
    <property type="match status" value="1"/>
</dbReference>
<evidence type="ECO:0000256" key="4">
    <source>
        <dbReference type="ARBA" id="ARBA00010617"/>
    </source>
</evidence>
<evidence type="ECO:0000256" key="10">
    <source>
        <dbReference type="ARBA" id="ARBA00023004"/>
    </source>
</evidence>
<dbReference type="GO" id="GO:0005789">
    <property type="term" value="C:endoplasmic reticulum membrane"/>
    <property type="evidence" value="ECO:0007669"/>
    <property type="project" value="UniProtKB-SubCell"/>
</dbReference>
<name>A0A2H4G1R9_9MAXI</name>
<evidence type="ECO:0000256" key="6">
    <source>
        <dbReference type="ARBA" id="ARBA00022723"/>
    </source>
</evidence>
<organism evidence="16">
    <name type="scientific">Tigriopus kingsejongensis</name>
    <dbReference type="NCBI Taxonomy" id="1133412"/>
    <lineage>
        <taxon>Eukaryota</taxon>
        <taxon>Metazoa</taxon>
        <taxon>Ecdysozoa</taxon>
        <taxon>Arthropoda</taxon>
        <taxon>Crustacea</taxon>
        <taxon>Multicrustacea</taxon>
        <taxon>Hexanauplia</taxon>
        <taxon>Copepoda</taxon>
        <taxon>Harpacticoida</taxon>
        <taxon>Harpacticidae</taxon>
        <taxon>Tigriopus</taxon>
    </lineage>
</organism>
<keyword evidence="11 15" id="KW-0503">Monooxygenase</keyword>
<keyword evidence="5 14" id="KW-0349">Heme</keyword>
<evidence type="ECO:0000256" key="15">
    <source>
        <dbReference type="RuleBase" id="RU000461"/>
    </source>
</evidence>
<keyword evidence="8" id="KW-0492">Microsome</keyword>
<evidence type="ECO:0000313" key="16">
    <source>
        <dbReference type="EMBL" id="APH81391.1"/>
    </source>
</evidence>
<dbReference type="InterPro" id="IPR050705">
    <property type="entry name" value="Cytochrome_P450_3A"/>
</dbReference>
<dbReference type="InterPro" id="IPR002401">
    <property type="entry name" value="Cyt_P450_E_grp-I"/>
</dbReference>
<comment type="function">
    <text evidence="13">Cytochromes P450 are a group of heme-thiolate monooxygenases. They oxidize a variety of structurally unrelated compounds, including steroids, fatty acids, and xenobiotics.</text>
</comment>
<keyword evidence="9 15" id="KW-0560">Oxidoreductase</keyword>
<dbReference type="PANTHER" id="PTHR24302">
    <property type="entry name" value="CYTOCHROME P450 FAMILY 3"/>
    <property type="match status" value="1"/>
</dbReference>
<dbReference type="GO" id="GO:0008395">
    <property type="term" value="F:steroid hydroxylase activity"/>
    <property type="evidence" value="ECO:0007669"/>
    <property type="project" value="TreeGrafter"/>
</dbReference>
<comment type="subcellular location">
    <subcellularLocation>
        <location evidence="3">Endoplasmic reticulum membrane</location>
        <topology evidence="3">Peripheral membrane protein</topology>
    </subcellularLocation>
    <subcellularLocation>
        <location evidence="2">Microsome membrane</location>
        <topology evidence="2">Peripheral membrane protein</topology>
    </subcellularLocation>
</comment>
<evidence type="ECO:0000256" key="1">
    <source>
        <dbReference type="ARBA" id="ARBA00001971"/>
    </source>
</evidence>
<keyword evidence="7" id="KW-0256">Endoplasmic reticulum</keyword>
<dbReference type="GO" id="GO:0005506">
    <property type="term" value="F:iron ion binding"/>
    <property type="evidence" value="ECO:0007669"/>
    <property type="project" value="InterPro"/>
</dbReference>
<evidence type="ECO:0000256" key="8">
    <source>
        <dbReference type="ARBA" id="ARBA00022848"/>
    </source>
</evidence>
<protein>
    <submittedName>
        <fullName evidence="16">Cytochrome P450 CYP3026C1</fullName>
    </submittedName>
</protein>
<evidence type="ECO:0000256" key="5">
    <source>
        <dbReference type="ARBA" id="ARBA00022617"/>
    </source>
</evidence>
<dbReference type="PRINTS" id="PR00463">
    <property type="entry name" value="EP450I"/>
</dbReference>
<evidence type="ECO:0000256" key="9">
    <source>
        <dbReference type="ARBA" id="ARBA00023002"/>
    </source>
</evidence>
<comment type="cofactor">
    <cofactor evidence="1 14">
        <name>heme</name>
        <dbReference type="ChEBI" id="CHEBI:30413"/>
    </cofactor>
</comment>
<dbReference type="PROSITE" id="PS00086">
    <property type="entry name" value="CYTOCHROME_P450"/>
    <property type="match status" value="1"/>
</dbReference>
<evidence type="ECO:0000256" key="3">
    <source>
        <dbReference type="ARBA" id="ARBA00004406"/>
    </source>
</evidence>
<evidence type="ECO:0000256" key="14">
    <source>
        <dbReference type="PIRSR" id="PIRSR602401-1"/>
    </source>
</evidence>
<keyword evidence="6 14" id="KW-0479">Metal-binding</keyword>
<dbReference type="GO" id="GO:0020037">
    <property type="term" value="F:heme binding"/>
    <property type="evidence" value="ECO:0007669"/>
    <property type="project" value="InterPro"/>
</dbReference>
<feature type="binding site" description="axial binding residue" evidence="14">
    <location>
        <position position="470"/>
    </location>
    <ligand>
        <name>heme</name>
        <dbReference type="ChEBI" id="CHEBI:30413"/>
    </ligand>
    <ligandPart>
        <name>Fe</name>
        <dbReference type="ChEBI" id="CHEBI:18248"/>
    </ligandPart>
</feature>
<sequence>MWIELLILCVALFGLFYWYMTKDYNLWKNLGVPQDEPSFPWGSLMGEMVKQKRPMLEVLREQYQRFPDAPAYGGYVFHKPVLILRDPELVKTVLIRDFNTFVDRTGIDLQAQSKHASKLDQIWSHQLTMLQGEKWKAVRSTLSPIFTSGKMKVMFEFLNFVTTEFVDAIRAKVESQEAFELKDLCGRLTMDGISSCAFGVHAGSFKEDETMFVKQAKALFSNSFRSNFVMLIALFSGMTRVLGFFDISLNKPEPTRFFYNIVKSAIEARKKSGETRNDLVDLMIKCMKADAVLDEDPSEEGLEQFEKDAQLNFKGPKKQFDEVTVVANAMVMLLAGYDTTSNTLAWLFYEVTRNPDIQERLFQETERFEEPTYSDFTDMPYLECVVNEALRMYPQATAISRGANQDYVLPGVNIPIKKGNDIYVNLAGIHFDPKYYPNPETFNPDNFSAEAKASRHPYAFLTFGHGPRACIGMRFALLEMKMAVFHVIKNFELLPCAETPLNPEIDPKGGFVSSKHPLLIKATSRQ</sequence>
<dbReference type="GO" id="GO:0016705">
    <property type="term" value="F:oxidoreductase activity, acting on paired donors, with incorporation or reduction of molecular oxygen"/>
    <property type="evidence" value="ECO:0007669"/>
    <property type="project" value="InterPro"/>
</dbReference>
<proteinExistence type="evidence at transcript level"/>
<dbReference type="PRINTS" id="PR00385">
    <property type="entry name" value="P450"/>
</dbReference>
<dbReference type="InterPro" id="IPR001128">
    <property type="entry name" value="Cyt_P450"/>
</dbReference>
<dbReference type="PANTHER" id="PTHR24302:SF15">
    <property type="entry name" value="FATTY-ACID PEROXYGENASE"/>
    <property type="match status" value="1"/>
</dbReference>
<evidence type="ECO:0000256" key="7">
    <source>
        <dbReference type="ARBA" id="ARBA00022824"/>
    </source>
</evidence>
<comment type="similarity">
    <text evidence="4 15">Belongs to the cytochrome P450 family.</text>
</comment>
<dbReference type="InterPro" id="IPR017972">
    <property type="entry name" value="Cyt_P450_CS"/>
</dbReference>
<dbReference type="InterPro" id="IPR036396">
    <property type="entry name" value="Cyt_P450_sf"/>
</dbReference>
<dbReference type="FunFam" id="1.10.630.10:FF:000042">
    <property type="entry name" value="Cytochrome P450"/>
    <property type="match status" value="1"/>
</dbReference>
<keyword evidence="10 14" id="KW-0408">Iron</keyword>
<dbReference type="SUPFAM" id="SSF48264">
    <property type="entry name" value="Cytochrome P450"/>
    <property type="match status" value="1"/>
</dbReference>
<dbReference type="AlphaFoldDB" id="A0A2H4G1R9"/>
<dbReference type="Pfam" id="PF00067">
    <property type="entry name" value="p450"/>
    <property type="match status" value="1"/>
</dbReference>
<evidence type="ECO:0000256" key="2">
    <source>
        <dbReference type="ARBA" id="ARBA00004174"/>
    </source>
</evidence>
<evidence type="ECO:0000256" key="13">
    <source>
        <dbReference type="ARBA" id="ARBA00043906"/>
    </source>
</evidence>
<keyword evidence="12" id="KW-0472">Membrane</keyword>
<evidence type="ECO:0000256" key="12">
    <source>
        <dbReference type="ARBA" id="ARBA00023136"/>
    </source>
</evidence>
<dbReference type="Gene3D" id="1.10.630.10">
    <property type="entry name" value="Cytochrome P450"/>
    <property type="match status" value="1"/>
</dbReference>
<dbReference type="EMBL" id="KY249920">
    <property type="protein sequence ID" value="APH81391.1"/>
    <property type="molecule type" value="mRNA"/>
</dbReference>
<evidence type="ECO:0000256" key="11">
    <source>
        <dbReference type="ARBA" id="ARBA00023033"/>
    </source>
</evidence>